<protein>
    <submittedName>
        <fullName evidence="2">Uncharacterized protein</fullName>
    </submittedName>
</protein>
<dbReference type="Proteomes" id="UP001347796">
    <property type="component" value="Unassembled WGS sequence"/>
</dbReference>
<reference evidence="2 3" key="1">
    <citation type="submission" date="2024-01" db="EMBL/GenBank/DDBJ databases">
        <title>The genome of the rayed Mediterranean limpet Patella caerulea (Linnaeus, 1758).</title>
        <authorList>
            <person name="Anh-Thu Weber A."/>
            <person name="Halstead-Nussloch G."/>
        </authorList>
    </citation>
    <scope>NUCLEOTIDE SEQUENCE [LARGE SCALE GENOMIC DNA]</scope>
    <source>
        <strain evidence="2">AATW-2023a</strain>
        <tissue evidence="2">Whole specimen</tissue>
    </source>
</reference>
<keyword evidence="3" id="KW-1185">Reference proteome</keyword>
<proteinExistence type="predicted"/>
<name>A0AAN8J9G2_PATCE</name>
<feature type="region of interest" description="Disordered" evidence="1">
    <location>
        <begin position="78"/>
        <end position="105"/>
    </location>
</feature>
<organism evidence="2 3">
    <name type="scientific">Patella caerulea</name>
    <name type="common">Rayed Mediterranean limpet</name>
    <dbReference type="NCBI Taxonomy" id="87958"/>
    <lineage>
        <taxon>Eukaryota</taxon>
        <taxon>Metazoa</taxon>
        <taxon>Spiralia</taxon>
        <taxon>Lophotrochozoa</taxon>
        <taxon>Mollusca</taxon>
        <taxon>Gastropoda</taxon>
        <taxon>Patellogastropoda</taxon>
        <taxon>Patelloidea</taxon>
        <taxon>Patellidae</taxon>
        <taxon>Patella</taxon>
    </lineage>
</organism>
<accession>A0AAN8J9G2</accession>
<dbReference type="EMBL" id="JAZGQO010000011">
    <property type="protein sequence ID" value="KAK6173492.1"/>
    <property type="molecule type" value="Genomic_DNA"/>
</dbReference>
<evidence type="ECO:0000256" key="1">
    <source>
        <dbReference type="SAM" id="MobiDB-lite"/>
    </source>
</evidence>
<evidence type="ECO:0000313" key="2">
    <source>
        <dbReference type="EMBL" id="KAK6173492.1"/>
    </source>
</evidence>
<dbReference type="AlphaFoldDB" id="A0AAN8J9G2"/>
<gene>
    <name evidence="2" type="ORF">SNE40_016933</name>
</gene>
<evidence type="ECO:0000313" key="3">
    <source>
        <dbReference type="Proteomes" id="UP001347796"/>
    </source>
</evidence>
<sequence length="105" mass="12214">MIKIHIQHLEHTCQLINKDMLEAKSKLISLCDPGQLKEEEQAITAVIQRETSTGKARLQPRFDRLNFESKKDDPFQGKHFLGKGHMFNQPRKPTVRASRFNQNNM</sequence>
<comment type="caution">
    <text evidence="2">The sequence shown here is derived from an EMBL/GenBank/DDBJ whole genome shotgun (WGS) entry which is preliminary data.</text>
</comment>